<feature type="domain" description="Kazal-like" evidence="1">
    <location>
        <begin position="36"/>
        <end position="79"/>
    </location>
</feature>
<dbReference type="InterPro" id="IPR002350">
    <property type="entry name" value="Kazal_dom"/>
</dbReference>
<evidence type="ECO:0000313" key="3">
    <source>
        <dbReference type="RefSeq" id="XP_022293785.1"/>
    </source>
</evidence>
<dbReference type="SUPFAM" id="SSF100895">
    <property type="entry name" value="Kazal-type serine protease inhibitors"/>
    <property type="match status" value="1"/>
</dbReference>
<dbReference type="GO" id="GO:0004867">
    <property type="term" value="F:serine-type endopeptidase inhibitor activity"/>
    <property type="evidence" value="ECO:0007669"/>
    <property type="project" value="UniProtKB-KW"/>
</dbReference>
<dbReference type="Pfam" id="PF07648">
    <property type="entry name" value="Kazal_2"/>
    <property type="match status" value="1"/>
</dbReference>
<gene>
    <name evidence="3" type="primary">LOC111104234</name>
</gene>
<dbReference type="PROSITE" id="PS51465">
    <property type="entry name" value="KAZAL_2"/>
    <property type="match status" value="1"/>
</dbReference>
<dbReference type="Proteomes" id="UP000694844">
    <property type="component" value="Chromosome 7"/>
</dbReference>
<dbReference type="AlphaFoldDB" id="A0A8B8ARI2"/>
<dbReference type="GeneID" id="111104234"/>
<name>A0A8B8ARI2_CRAVI</name>
<dbReference type="OrthoDB" id="126772at2759"/>
<sequence>MCTNCHLDSTMHSCRQVTMFVKILLFSNLLVTAGTSMIQDGCACDDEYAPVCGMNGVTYPNYCSLQCEYVPLQCYGECPCSGY</sequence>
<dbReference type="SMART" id="SM00280">
    <property type="entry name" value="KAZAL"/>
    <property type="match status" value="1"/>
</dbReference>
<dbReference type="RefSeq" id="XP_022293785.1">
    <property type="nucleotide sequence ID" value="XM_022438077.1"/>
</dbReference>
<proteinExistence type="predicted"/>
<keyword evidence="3" id="KW-0722">Serine protease inhibitor</keyword>
<dbReference type="KEGG" id="cvn:111104234"/>
<organism evidence="2 3">
    <name type="scientific">Crassostrea virginica</name>
    <name type="common">Eastern oyster</name>
    <dbReference type="NCBI Taxonomy" id="6565"/>
    <lineage>
        <taxon>Eukaryota</taxon>
        <taxon>Metazoa</taxon>
        <taxon>Spiralia</taxon>
        <taxon>Lophotrochozoa</taxon>
        <taxon>Mollusca</taxon>
        <taxon>Bivalvia</taxon>
        <taxon>Autobranchia</taxon>
        <taxon>Pteriomorphia</taxon>
        <taxon>Ostreida</taxon>
        <taxon>Ostreoidea</taxon>
        <taxon>Ostreidae</taxon>
        <taxon>Crassostrea</taxon>
    </lineage>
</organism>
<accession>A0A8B8ARI2</accession>
<dbReference type="CDD" id="cd00104">
    <property type="entry name" value="KAZAL_FS"/>
    <property type="match status" value="1"/>
</dbReference>
<keyword evidence="2" id="KW-1185">Reference proteome</keyword>
<dbReference type="Gene3D" id="3.30.60.30">
    <property type="match status" value="1"/>
</dbReference>
<evidence type="ECO:0000259" key="1">
    <source>
        <dbReference type="PROSITE" id="PS51465"/>
    </source>
</evidence>
<evidence type="ECO:0000313" key="2">
    <source>
        <dbReference type="Proteomes" id="UP000694844"/>
    </source>
</evidence>
<protein>
    <submittedName>
        <fullName evidence="3">Serine protease inhibitor dipetalogastin-like</fullName>
    </submittedName>
</protein>
<dbReference type="PROSITE" id="PS00282">
    <property type="entry name" value="KAZAL_1"/>
    <property type="match status" value="1"/>
</dbReference>
<keyword evidence="3" id="KW-0646">Protease inhibitor</keyword>
<dbReference type="InterPro" id="IPR036058">
    <property type="entry name" value="Kazal_dom_sf"/>
</dbReference>
<reference evidence="3" key="1">
    <citation type="submission" date="2025-08" db="UniProtKB">
        <authorList>
            <consortium name="RefSeq"/>
        </authorList>
    </citation>
    <scope>IDENTIFICATION</scope>
    <source>
        <tissue evidence="3">Whole sample</tissue>
    </source>
</reference>